<accession>A0A502CXG8</accession>
<comment type="caution">
    <text evidence="2">The sequence shown here is derived from an EMBL/GenBank/DDBJ whole genome shotgun (WGS) entry which is preliminary data.</text>
</comment>
<dbReference type="InterPro" id="IPR021352">
    <property type="entry name" value="DUF2971"/>
</dbReference>
<organism evidence="2 3">
    <name type="scientific">Pedococcus bigeumensis</name>
    <dbReference type="NCBI Taxonomy" id="433644"/>
    <lineage>
        <taxon>Bacteria</taxon>
        <taxon>Bacillati</taxon>
        <taxon>Actinomycetota</taxon>
        <taxon>Actinomycetes</taxon>
        <taxon>Micrococcales</taxon>
        <taxon>Intrasporangiaceae</taxon>
        <taxon>Pedococcus</taxon>
    </lineage>
</organism>
<keyword evidence="3" id="KW-1185">Reference proteome</keyword>
<protein>
    <submittedName>
        <fullName evidence="2">DUF2971 domain-containing protein</fullName>
    </submittedName>
</protein>
<evidence type="ECO:0000313" key="2">
    <source>
        <dbReference type="EMBL" id="TPG17364.1"/>
    </source>
</evidence>
<evidence type="ECO:0000256" key="1">
    <source>
        <dbReference type="SAM" id="MobiDB-lite"/>
    </source>
</evidence>
<dbReference type="AlphaFoldDB" id="A0A502CXG8"/>
<feature type="region of interest" description="Disordered" evidence="1">
    <location>
        <begin position="190"/>
        <end position="210"/>
    </location>
</feature>
<reference evidence="2 3" key="1">
    <citation type="journal article" date="2019" name="Environ. Microbiol.">
        <title>Species interactions and distinct microbial communities in high Arctic permafrost affected cryosols are associated with the CH4 and CO2 gas fluxes.</title>
        <authorList>
            <person name="Altshuler I."/>
            <person name="Hamel J."/>
            <person name="Turney S."/>
            <person name="Magnuson E."/>
            <person name="Levesque R."/>
            <person name="Greer C."/>
            <person name="Whyte L.G."/>
        </authorList>
    </citation>
    <scope>NUCLEOTIDE SEQUENCE [LARGE SCALE GENOMIC DNA]</scope>
    <source>
        <strain evidence="2 3">S9.3A</strain>
    </source>
</reference>
<dbReference type="EMBL" id="RCZM01000003">
    <property type="protein sequence ID" value="TPG17364.1"/>
    <property type="molecule type" value="Genomic_DNA"/>
</dbReference>
<gene>
    <name evidence="2" type="ORF">EAH86_11565</name>
</gene>
<proteinExistence type="predicted"/>
<dbReference type="RefSeq" id="WP_140740696.1">
    <property type="nucleotide sequence ID" value="NZ_RCZM01000003.1"/>
</dbReference>
<sequence length="326" mass="35649">MGSFDLEPWQPPFKGPSGTSLFHYTSAHGLLGILDSGTLWATEASGLNDAAEIVLGQRKVRELITALPESELKSEMQLAVEYVYDANGPDASDVFVLAASLQHDDANQWRLYADDGRGYCVELDSGMPLTVLAGGEPTRAESPRDDAHLLPTGLLTDQGYVSAWSRVLYDDKDIRETFSHLVSWADRAQTEAEGAEWPDPESGDPSPSQEFGYQLSRAIASLTRCVKAPGFAGETEARVLISFLWGDLHAHSRATPRGIVRHFSLGTAVEGGKAVTFDRKESVILPIKSVTLGPGLRFELAAPAIRSLLGRHDYEVEVLEWDVRLR</sequence>
<dbReference type="Pfam" id="PF11185">
    <property type="entry name" value="DUF2971"/>
    <property type="match status" value="1"/>
</dbReference>
<feature type="compositionally biased region" description="Acidic residues" evidence="1">
    <location>
        <begin position="193"/>
        <end position="202"/>
    </location>
</feature>
<name>A0A502CXG8_9MICO</name>
<evidence type="ECO:0000313" key="3">
    <source>
        <dbReference type="Proteomes" id="UP000317722"/>
    </source>
</evidence>
<dbReference type="OrthoDB" id="1095921at2"/>
<dbReference type="Proteomes" id="UP000317722">
    <property type="component" value="Unassembled WGS sequence"/>
</dbReference>